<sequence>MVGRRTDDVSNDVRQFDGRKFDGRKSNGRKSVTQHQRSPCRSSPVNFVAMAMWRGKLLQRWRCYCNAVVARCSSVALLRRRYCGSAVARQAVAAMALRCCSCSALLVPRRCG</sequence>
<feature type="region of interest" description="Disordered" evidence="1">
    <location>
        <begin position="1"/>
        <end position="41"/>
    </location>
</feature>
<dbReference type="Proteomes" id="UP001497522">
    <property type="component" value="Chromosome 4"/>
</dbReference>
<keyword evidence="3" id="KW-1185">Reference proteome</keyword>
<reference evidence="2" key="1">
    <citation type="submission" date="2024-03" db="EMBL/GenBank/DDBJ databases">
        <authorList>
            <consortium name="ELIXIR-Norway"/>
            <consortium name="Elixir Norway"/>
        </authorList>
    </citation>
    <scope>NUCLEOTIDE SEQUENCE</scope>
</reference>
<name>A0ABP1BH53_9BRYO</name>
<proteinExistence type="predicted"/>
<dbReference type="EMBL" id="OZ023705">
    <property type="protein sequence ID" value="CAK9874853.1"/>
    <property type="molecule type" value="Genomic_DNA"/>
</dbReference>
<evidence type="ECO:0000256" key="1">
    <source>
        <dbReference type="SAM" id="MobiDB-lite"/>
    </source>
</evidence>
<evidence type="ECO:0000313" key="2">
    <source>
        <dbReference type="EMBL" id="CAK9874853.1"/>
    </source>
</evidence>
<gene>
    <name evidence="2" type="ORF">CSSPJE1EN2_LOCUS17102</name>
</gene>
<feature type="compositionally biased region" description="Polar residues" evidence="1">
    <location>
        <begin position="29"/>
        <end position="41"/>
    </location>
</feature>
<organism evidence="2 3">
    <name type="scientific">Sphagnum jensenii</name>
    <dbReference type="NCBI Taxonomy" id="128206"/>
    <lineage>
        <taxon>Eukaryota</taxon>
        <taxon>Viridiplantae</taxon>
        <taxon>Streptophyta</taxon>
        <taxon>Embryophyta</taxon>
        <taxon>Bryophyta</taxon>
        <taxon>Sphagnophytina</taxon>
        <taxon>Sphagnopsida</taxon>
        <taxon>Sphagnales</taxon>
        <taxon>Sphagnaceae</taxon>
        <taxon>Sphagnum</taxon>
    </lineage>
</organism>
<accession>A0ABP1BH53</accession>
<feature type="compositionally biased region" description="Basic and acidic residues" evidence="1">
    <location>
        <begin position="14"/>
        <end position="25"/>
    </location>
</feature>
<protein>
    <submittedName>
        <fullName evidence="2">Uncharacterized protein</fullName>
    </submittedName>
</protein>
<evidence type="ECO:0000313" key="3">
    <source>
        <dbReference type="Proteomes" id="UP001497522"/>
    </source>
</evidence>